<evidence type="ECO:0000259" key="1">
    <source>
        <dbReference type="Pfam" id="PF09643"/>
    </source>
</evidence>
<dbReference type="InterPro" id="IPR023385">
    <property type="entry name" value="YopX-like_C"/>
</dbReference>
<comment type="caution">
    <text evidence="2">The sequence shown here is derived from an EMBL/GenBank/DDBJ whole genome shotgun (WGS) entry which is preliminary data.</text>
</comment>
<dbReference type="Pfam" id="PF09643">
    <property type="entry name" value="YopX"/>
    <property type="match status" value="1"/>
</dbReference>
<dbReference type="Proteomes" id="UP000283513">
    <property type="component" value="Unassembled WGS sequence"/>
</dbReference>
<proteinExistence type="predicted"/>
<protein>
    <recommendedName>
        <fullName evidence="1">YopX protein domain-containing protein</fullName>
    </recommendedName>
</protein>
<sequence length="136" mass="15860">MENRYLYRGKRIDNGEWAKGNLIRSSDAEDGYEAIIIPINDSNMYTRGGDRGDLRFENWHRVNETTICQCTGYEGIYEKDIFRYEDEDYVIKWSDNSSSWEAVSLFTDVSVSLAEFNPYYIDVIGNEVDNPELLEV</sequence>
<dbReference type="AlphaFoldDB" id="A0A413YTI5"/>
<dbReference type="RefSeq" id="WP_118599486.1">
    <property type="nucleotide sequence ID" value="NZ_QSHO01000028.1"/>
</dbReference>
<dbReference type="InterPro" id="IPR019096">
    <property type="entry name" value="YopX_protein"/>
</dbReference>
<organism evidence="2 3">
    <name type="scientific">Roseburia intestinalis</name>
    <dbReference type="NCBI Taxonomy" id="166486"/>
    <lineage>
        <taxon>Bacteria</taxon>
        <taxon>Bacillati</taxon>
        <taxon>Bacillota</taxon>
        <taxon>Clostridia</taxon>
        <taxon>Lachnospirales</taxon>
        <taxon>Lachnospiraceae</taxon>
        <taxon>Roseburia</taxon>
    </lineage>
</organism>
<accession>A0A413YTI5</accession>
<reference evidence="2 3" key="1">
    <citation type="submission" date="2018-08" db="EMBL/GenBank/DDBJ databases">
        <title>A genome reference for cultivated species of the human gut microbiota.</title>
        <authorList>
            <person name="Zou Y."/>
            <person name="Xue W."/>
            <person name="Luo G."/>
        </authorList>
    </citation>
    <scope>NUCLEOTIDE SEQUENCE [LARGE SCALE GENOMIC DNA]</scope>
    <source>
        <strain evidence="2 3">AM37-1AC</strain>
    </source>
</reference>
<gene>
    <name evidence="2" type="ORF">DW856_19070</name>
</gene>
<dbReference type="SUPFAM" id="SSF159006">
    <property type="entry name" value="YopX-like"/>
    <property type="match status" value="1"/>
</dbReference>
<dbReference type="Gene3D" id="2.30.30.290">
    <property type="entry name" value="YopX-like domains"/>
    <property type="match status" value="1"/>
</dbReference>
<evidence type="ECO:0000313" key="2">
    <source>
        <dbReference type="EMBL" id="RHC12377.1"/>
    </source>
</evidence>
<evidence type="ECO:0000313" key="3">
    <source>
        <dbReference type="Proteomes" id="UP000283513"/>
    </source>
</evidence>
<dbReference type="EMBL" id="QSHO01000028">
    <property type="protein sequence ID" value="RHC12377.1"/>
    <property type="molecule type" value="Genomic_DNA"/>
</dbReference>
<feature type="domain" description="YopX protein" evidence="1">
    <location>
        <begin position="58"/>
        <end position="135"/>
    </location>
</feature>
<name>A0A413YTI5_9FIRM</name>